<dbReference type="FunFam" id="3.40.1160.10:FF:000018">
    <property type="entry name" value="Glutamate 5-kinase"/>
    <property type="match status" value="1"/>
</dbReference>
<dbReference type="PANTHER" id="PTHR43654:SF1">
    <property type="entry name" value="ISOPENTENYL PHOSPHATE KINASE"/>
    <property type="match status" value="1"/>
</dbReference>
<dbReference type="InterPro" id="IPR001048">
    <property type="entry name" value="Asp/Glu/Uridylate_kinase"/>
</dbReference>
<evidence type="ECO:0000256" key="7">
    <source>
        <dbReference type="ARBA" id="ARBA00022840"/>
    </source>
</evidence>
<keyword evidence="12" id="KW-1185">Reference proteome</keyword>
<dbReference type="PROSITE" id="PS50890">
    <property type="entry name" value="PUA"/>
    <property type="match status" value="1"/>
</dbReference>
<comment type="subcellular location">
    <subcellularLocation>
        <location evidence="8">Cytoplasm</location>
    </subcellularLocation>
</comment>
<dbReference type="Gene3D" id="3.40.1160.10">
    <property type="entry name" value="Acetylglutamate kinase-like"/>
    <property type="match status" value="1"/>
</dbReference>
<comment type="function">
    <text evidence="8">Catalyzes the transfer of a phosphate group to glutamate to form L-glutamate 5-phosphate.</text>
</comment>
<feature type="binding site" evidence="8">
    <location>
        <begin position="249"/>
        <end position="255"/>
    </location>
    <ligand>
        <name>ATP</name>
        <dbReference type="ChEBI" id="CHEBI:30616"/>
    </ligand>
</feature>
<dbReference type="SUPFAM" id="SSF53633">
    <property type="entry name" value="Carbamate kinase-like"/>
    <property type="match status" value="1"/>
</dbReference>
<dbReference type="UniPathway" id="UPA00098">
    <property type="reaction ID" value="UER00359"/>
</dbReference>
<evidence type="ECO:0000256" key="1">
    <source>
        <dbReference type="ARBA" id="ARBA00022490"/>
    </source>
</evidence>
<evidence type="ECO:0000313" key="11">
    <source>
        <dbReference type="EMBL" id="SFG27776.1"/>
    </source>
</evidence>
<evidence type="ECO:0000256" key="9">
    <source>
        <dbReference type="SAM" id="MobiDB-lite"/>
    </source>
</evidence>
<dbReference type="NCBIfam" id="TIGR01027">
    <property type="entry name" value="proB"/>
    <property type="match status" value="1"/>
</dbReference>
<dbReference type="Gene3D" id="2.30.130.10">
    <property type="entry name" value="PUA domain"/>
    <property type="match status" value="1"/>
</dbReference>
<dbReference type="PROSITE" id="PS00902">
    <property type="entry name" value="GLUTAMATE_5_KINASE"/>
    <property type="match status" value="1"/>
</dbReference>
<dbReference type="PANTHER" id="PTHR43654">
    <property type="entry name" value="GLUTAMATE 5-KINASE"/>
    <property type="match status" value="1"/>
</dbReference>
<dbReference type="HAMAP" id="MF_00456">
    <property type="entry name" value="ProB"/>
    <property type="match status" value="1"/>
</dbReference>
<feature type="region of interest" description="Disordered" evidence="9">
    <location>
        <begin position="1"/>
        <end position="30"/>
    </location>
</feature>
<dbReference type="EC" id="2.7.2.11" evidence="8"/>
<keyword evidence="6 8" id="KW-0418">Kinase</keyword>
<dbReference type="InterPro" id="IPR036393">
    <property type="entry name" value="AceGlu_kinase-like_sf"/>
</dbReference>
<feature type="domain" description="PUA" evidence="10">
    <location>
        <begin position="312"/>
        <end position="391"/>
    </location>
</feature>
<comment type="similarity">
    <text evidence="8">Belongs to the glutamate 5-kinase family.</text>
</comment>
<evidence type="ECO:0000256" key="3">
    <source>
        <dbReference type="ARBA" id="ARBA00022650"/>
    </source>
</evidence>
<dbReference type="GO" id="GO:0003723">
    <property type="term" value="F:RNA binding"/>
    <property type="evidence" value="ECO:0007669"/>
    <property type="project" value="InterPro"/>
</dbReference>
<keyword evidence="2 8" id="KW-0028">Amino-acid biosynthesis</keyword>
<comment type="catalytic activity">
    <reaction evidence="8">
        <text>L-glutamate + ATP = L-glutamyl 5-phosphate + ADP</text>
        <dbReference type="Rhea" id="RHEA:14877"/>
        <dbReference type="ChEBI" id="CHEBI:29985"/>
        <dbReference type="ChEBI" id="CHEBI:30616"/>
        <dbReference type="ChEBI" id="CHEBI:58274"/>
        <dbReference type="ChEBI" id="CHEBI:456216"/>
        <dbReference type="EC" id="2.7.2.11"/>
    </reaction>
</comment>
<evidence type="ECO:0000256" key="5">
    <source>
        <dbReference type="ARBA" id="ARBA00022741"/>
    </source>
</evidence>
<dbReference type="GO" id="GO:0055129">
    <property type="term" value="P:L-proline biosynthetic process"/>
    <property type="evidence" value="ECO:0007669"/>
    <property type="project" value="UniProtKB-UniRule"/>
</dbReference>
<proteinExistence type="inferred from homology"/>
<dbReference type="GO" id="GO:0005524">
    <property type="term" value="F:ATP binding"/>
    <property type="evidence" value="ECO:0007669"/>
    <property type="project" value="UniProtKB-KW"/>
</dbReference>
<dbReference type="CDD" id="cd21157">
    <property type="entry name" value="PUA_G5K"/>
    <property type="match status" value="1"/>
</dbReference>
<feature type="binding site" evidence="8">
    <location>
        <begin position="209"/>
        <end position="210"/>
    </location>
    <ligand>
        <name>ATP</name>
        <dbReference type="ChEBI" id="CHEBI:30616"/>
    </ligand>
</feature>
<dbReference type="CDD" id="cd04242">
    <property type="entry name" value="AAK_G5K_ProB"/>
    <property type="match status" value="1"/>
</dbReference>
<feature type="binding site" evidence="8">
    <location>
        <position position="177"/>
    </location>
    <ligand>
        <name>substrate</name>
    </ligand>
</feature>
<dbReference type="InterPro" id="IPR001057">
    <property type="entry name" value="Glu/AcGlu_kinase"/>
</dbReference>
<dbReference type="Pfam" id="PF00696">
    <property type="entry name" value="AA_kinase"/>
    <property type="match status" value="1"/>
</dbReference>
<dbReference type="PIRSF" id="PIRSF000729">
    <property type="entry name" value="GK"/>
    <property type="match status" value="1"/>
</dbReference>
<evidence type="ECO:0000259" key="10">
    <source>
        <dbReference type="SMART" id="SM00359"/>
    </source>
</evidence>
<sequence length="403" mass="42793">MPLHNPGESSDLTHPISKRAPEPKPLETVSRTEAELRRLIRDARRIVVKIGSSSLTDDSDHAVDPAKIVALADALEARMGRGSDVILVSSGAIAAGIGPLGLHHRPADLATKQAAAAVGQVRLAHEWGRAFERHGRATAQVLLTASDAGRRDRARNAQRTIERLRQLRVVPIVNENDTVATSEMRFGDNDRLAAIVANLVAADALILLSDVEGLYDRHPQDPQAQFISQVRTGHDLKNVQAGDGGRVGTGGMASKVSAARLATRGGIPVLLASADDIDEALGEARVGTAFHPRDNRISAWKFWVLYAADIGGTLRLDAGAVEAVTSGGKSLLAVGITEVLGDFRSGEIVEITGPDGAIIGRGEVNYDSDTLVGMVGMHTADMPEGMQRPVVHADYLSNYASRV</sequence>
<feature type="binding site" evidence="8">
    <location>
        <position position="49"/>
    </location>
    <ligand>
        <name>ATP</name>
        <dbReference type="ChEBI" id="CHEBI:30616"/>
    </ligand>
</feature>
<keyword evidence="3 8" id="KW-0641">Proline biosynthesis</keyword>
<evidence type="ECO:0000256" key="6">
    <source>
        <dbReference type="ARBA" id="ARBA00022777"/>
    </source>
</evidence>
<gene>
    <name evidence="8" type="primary">proB</name>
    <name evidence="11" type="ORF">SAMN05660282_00456</name>
</gene>
<dbReference type="Pfam" id="PF01472">
    <property type="entry name" value="PUA"/>
    <property type="match status" value="1"/>
</dbReference>
<reference evidence="11 12" key="1">
    <citation type="submission" date="2016-10" db="EMBL/GenBank/DDBJ databases">
        <authorList>
            <person name="de Groot N.N."/>
        </authorList>
    </citation>
    <scope>NUCLEOTIDE SEQUENCE [LARGE SCALE GENOMIC DNA]</scope>
    <source>
        <strain>J11</strain>
        <strain evidence="12">PG 39</strain>
    </source>
</reference>
<evidence type="ECO:0000313" key="12">
    <source>
        <dbReference type="Proteomes" id="UP000199065"/>
    </source>
</evidence>
<dbReference type="GO" id="GO:0005829">
    <property type="term" value="C:cytosol"/>
    <property type="evidence" value="ECO:0007669"/>
    <property type="project" value="TreeGrafter"/>
</dbReference>
<dbReference type="InterPro" id="IPR005715">
    <property type="entry name" value="Glu_5kinase/COase_Synthase"/>
</dbReference>
<keyword evidence="4 8" id="KW-0808">Transferase</keyword>
<protein>
    <recommendedName>
        <fullName evidence="8">Glutamate 5-kinase</fullName>
        <ecNumber evidence="8">2.7.2.11</ecNumber>
    </recommendedName>
    <alternativeName>
        <fullName evidence="8">Gamma-glutamyl kinase</fullName>
        <shortName evidence="8">GK</shortName>
    </alternativeName>
</protein>
<feature type="compositionally biased region" description="Basic and acidic residues" evidence="9">
    <location>
        <begin position="19"/>
        <end position="30"/>
    </location>
</feature>
<dbReference type="EMBL" id="FOPJ01000002">
    <property type="protein sequence ID" value="SFG27776.1"/>
    <property type="molecule type" value="Genomic_DNA"/>
</dbReference>
<comment type="pathway">
    <text evidence="8">Amino-acid biosynthesis; L-proline biosynthesis; L-glutamate 5-semialdehyde from L-glutamate: step 1/2.</text>
</comment>
<dbReference type="SUPFAM" id="SSF88697">
    <property type="entry name" value="PUA domain-like"/>
    <property type="match status" value="1"/>
</dbReference>
<feature type="binding site" evidence="8">
    <location>
        <position position="189"/>
    </location>
    <ligand>
        <name>substrate</name>
    </ligand>
</feature>
<dbReference type="AlphaFoldDB" id="A0A1I2QQ47"/>
<evidence type="ECO:0000256" key="4">
    <source>
        <dbReference type="ARBA" id="ARBA00022679"/>
    </source>
</evidence>
<dbReference type="InterPro" id="IPR002478">
    <property type="entry name" value="PUA"/>
</dbReference>
<name>A0A1I2QQ47_9CORY</name>
<keyword evidence="5 8" id="KW-0547">Nucleotide-binding</keyword>
<dbReference type="SMART" id="SM00359">
    <property type="entry name" value="PUA"/>
    <property type="match status" value="1"/>
</dbReference>
<dbReference type="InterPro" id="IPR015947">
    <property type="entry name" value="PUA-like_sf"/>
</dbReference>
<evidence type="ECO:0000256" key="2">
    <source>
        <dbReference type="ARBA" id="ARBA00022605"/>
    </source>
</evidence>
<dbReference type="InterPro" id="IPR041739">
    <property type="entry name" value="G5K_ProB"/>
</dbReference>
<dbReference type="InterPro" id="IPR011529">
    <property type="entry name" value="Glu_5kinase"/>
</dbReference>
<dbReference type="InterPro" id="IPR019797">
    <property type="entry name" value="Glutamate_5-kinase_CS"/>
</dbReference>
<feature type="binding site" evidence="8">
    <location>
        <position position="90"/>
    </location>
    <ligand>
        <name>substrate</name>
    </ligand>
</feature>
<accession>A0A1I2QQ47</accession>
<keyword evidence="1 8" id="KW-0963">Cytoplasm</keyword>
<dbReference type="GO" id="GO:0004349">
    <property type="term" value="F:glutamate 5-kinase activity"/>
    <property type="evidence" value="ECO:0007669"/>
    <property type="project" value="UniProtKB-UniRule"/>
</dbReference>
<keyword evidence="7 8" id="KW-0067">ATP-binding</keyword>
<organism evidence="11 12">
    <name type="scientific">Corynebacterium spheniscorum</name>
    <dbReference type="NCBI Taxonomy" id="185761"/>
    <lineage>
        <taxon>Bacteria</taxon>
        <taxon>Bacillati</taxon>
        <taxon>Actinomycetota</taxon>
        <taxon>Actinomycetes</taxon>
        <taxon>Mycobacteriales</taxon>
        <taxon>Corynebacteriaceae</taxon>
        <taxon>Corynebacterium</taxon>
    </lineage>
</organism>
<dbReference type="Proteomes" id="UP000199065">
    <property type="component" value="Unassembled WGS sequence"/>
</dbReference>
<dbReference type="PRINTS" id="PR00474">
    <property type="entry name" value="GLU5KINASE"/>
</dbReference>
<dbReference type="STRING" id="185761.SAMN05660282_00456"/>
<evidence type="ECO:0000256" key="8">
    <source>
        <dbReference type="HAMAP-Rule" id="MF_00456"/>
    </source>
</evidence>
<dbReference type="InterPro" id="IPR036974">
    <property type="entry name" value="PUA_sf"/>
</dbReference>